<reference evidence="1 2" key="1">
    <citation type="submission" date="2013-09" db="EMBL/GenBank/DDBJ databases">
        <title>Corchorus capsularis genome sequencing.</title>
        <authorList>
            <person name="Alam M."/>
            <person name="Haque M.S."/>
            <person name="Islam M.S."/>
            <person name="Emdad E.M."/>
            <person name="Islam M.M."/>
            <person name="Ahmed B."/>
            <person name="Halim A."/>
            <person name="Hossen Q.M.M."/>
            <person name="Hossain M.Z."/>
            <person name="Ahmed R."/>
            <person name="Khan M.M."/>
            <person name="Islam R."/>
            <person name="Rashid M.M."/>
            <person name="Khan S.A."/>
            <person name="Rahman M.S."/>
            <person name="Alam M."/>
        </authorList>
    </citation>
    <scope>NUCLEOTIDE SEQUENCE [LARGE SCALE GENOMIC DNA]</scope>
    <source>
        <strain evidence="2">cv. CVL-1</strain>
        <tissue evidence="1">Whole seedling</tissue>
    </source>
</reference>
<evidence type="ECO:0000313" key="2">
    <source>
        <dbReference type="Proteomes" id="UP000188268"/>
    </source>
</evidence>
<dbReference type="Gramene" id="OMO83157">
    <property type="protein sequence ID" value="OMO83157"/>
    <property type="gene ID" value="CCACVL1_11541"/>
</dbReference>
<sequence>QVEKKTMSSNGDYYSALYLAMEEESYVSIV</sequence>
<keyword evidence="2" id="KW-1185">Reference proteome</keyword>
<feature type="non-terminal residue" evidence="1">
    <location>
        <position position="1"/>
    </location>
</feature>
<gene>
    <name evidence="1" type="ORF">CCACVL1_11541</name>
</gene>
<evidence type="ECO:0000313" key="1">
    <source>
        <dbReference type="EMBL" id="OMO83157.1"/>
    </source>
</evidence>
<proteinExistence type="predicted"/>
<accession>A0A1R3IKP8</accession>
<comment type="caution">
    <text evidence="1">The sequence shown here is derived from an EMBL/GenBank/DDBJ whole genome shotgun (WGS) entry which is preliminary data.</text>
</comment>
<dbReference type="EMBL" id="AWWV01009907">
    <property type="protein sequence ID" value="OMO83157.1"/>
    <property type="molecule type" value="Genomic_DNA"/>
</dbReference>
<protein>
    <submittedName>
        <fullName evidence="1">Uncharacterized protein</fullName>
    </submittedName>
</protein>
<organism evidence="1 2">
    <name type="scientific">Corchorus capsularis</name>
    <name type="common">Jute</name>
    <dbReference type="NCBI Taxonomy" id="210143"/>
    <lineage>
        <taxon>Eukaryota</taxon>
        <taxon>Viridiplantae</taxon>
        <taxon>Streptophyta</taxon>
        <taxon>Embryophyta</taxon>
        <taxon>Tracheophyta</taxon>
        <taxon>Spermatophyta</taxon>
        <taxon>Magnoliopsida</taxon>
        <taxon>eudicotyledons</taxon>
        <taxon>Gunneridae</taxon>
        <taxon>Pentapetalae</taxon>
        <taxon>rosids</taxon>
        <taxon>malvids</taxon>
        <taxon>Malvales</taxon>
        <taxon>Malvaceae</taxon>
        <taxon>Grewioideae</taxon>
        <taxon>Apeibeae</taxon>
        <taxon>Corchorus</taxon>
    </lineage>
</organism>
<name>A0A1R3IKP8_COCAP</name>
<dbReference type="AlphaFoldDB" id="A0A1R3IKP8"/>
<dbReference type="Proteomes" id="UP000188268">
    <property type="component" value="Unassembled WGS sequence"/>
</dbReference>